<feature type="transmembrane region" description="Helical" evidence="1">
    <location>
        <begin position="157"/>
        <end position="186"/>
    </location>
</feature>
<keyword evidence="1" id="KW-1133">Transmembrane helix</keyword>
<keyword evidence="1" id="KW-0472">Membrane</keyword>
<dbReference type="Proteomes" id="UP000091820">
    <property type="component" value="Unassembled WGS sequence"/>
</dbReference>
<sequence>MFIIVGCVTVIALLLLSLSSSLSPSSGSKEVNDQFIGTCLSNSIPLASDIRICIVVLRITGDVVVVDDADNVGIDDEDVVLGGTMYMGLLVVVVVIEDVKVLVLEVLGRIVTIDAVVAFDTFASRALTSLSLYVETVVVVDNSSWLPGENVGSSICILVFASLSFSAVLLLSFTSLSTLLILLLLLSSESSSSSSKSAAKLGLCDDGRLLNTERNRSGPATLITCAIIRFTIESICYKNLVKF</sequence>
<organism evidence="3 4">
    <name type="scientific">Glossina brevipalpis</name>
    <dbReference type="NCBI Taxonomy" id="37001"/>
    <lineage>
        <taxon>Eukaryota</taxon>
        <taxon>Metazoa</taxon>
        <taxon>Ecdysozoa</taxon>
        <taxon>Arthropoda</taxon>
        <taxon>Hexapoda</taxon>
        <taxon>Insecta</taxon>
        <taxon>Pterygota</taxon>
        <taxon>Neoptera</taxon>
        <taxon>Endopterygota</taxon>
        <taxon>Diptera</taxon>
        <taxon>Brachycera</taxon>
        <taxon>Muscomorpha</taxon>
        <taxon>Hippoboscoidea</taxon>
        <taxon>Glossinidae</taxon>
        <taxon>Glossina</taxon>
    </lineage>
</organism>
<dbReference type="VEuPathDB" id="VectorBase:GBRI039543"/>
<dbReference type="AlphaFoldDB" id="A0A1A9X0C3"/>
<evidence type="ECO:0000256" key="2">
    <source>
        <dbReference type="SAM" id="SignalP"/>
    </source>
</evidence>
<proteinExistence type="predicted"/>
<protein>
    <submittedName>
        <fullName evidence="3">Uncharacterized protein</fullName>
    </submittedName>
</protein>
<feature type="signal peptide" evidence="2">
    <location>
        <begin position="1"/>
        <end position="21"/>
    </location>
</feature>
<evidence type="ECO:0000256" key="1">
    <source>
        <dbReference type="SAM" id="Phobius"/>
    </source>
</evidence>
<feature type="chain" id="PRO_5008400859" evidence="2">
    <location>
        <begin position="22"/>
        <end position="243"/>
    </location>
</feature>
<keyword evidence="1" id="KW-0812">Transmembrane</keyword>
<keyword evidence="2" id="KW-0732">Signal</keyword>
<accession>A0A1A9X0C3</accession>
<evidence type="ECO:0000313" key="4">
    <source>
        <dbReference type="Proteomes" id="UP000091820"/>
    </source>
</evidence>
<name>A0A1A9X0C3_9MUSC</name>
<reference evidence="3" key="2">
    <citation type="submission" date="2020-05" db="UniProtKB">
        <authorList>
            <consortium name="EnsemblMetazoa"/>
        </authorList>
    </citation>
    <scope>IDENTIFICATION</scope>
    <source>
        <strain evidence="3">IAEA</strain>
    </source>
</reference>
<reference evidence="4" key="1">
    <citation type="submission" date="2014-03" db="EMBL/GenBank/DDBJ databases">
        <authorList>
            <person name="Aksoy S."/>
            <person name="Warren W."/>
            <person name="Wilson R.K."/>
        </authorList>
    </citation>
    <scope>NUCLEOTIDE SEQUENCE [LARGE SCALE GENOMIC DNA]</scope>
    <source>
        <strain evidence="4">IAEA</strain>
    </source>
</reference>
<dbReference type="EnsemblMetazoa" id="GBRI039543-RA">
    <property type="protein sequence ID" value="GBRI039543-PA"/>
    <property type="gene ID" value="GBRI039543"/>
</dbReference>
<evidence type="ECO:0000313" key="3">
    <source>
        <dbReference type="EnsemblMetazoa" id="GBRI039543-PA"/>
    </source>
</evidence>
<keyword evidence="4" id="KW-1185">Reference proteome</keyword>